<evidence type="ECO:0000313" key="4">
    <source>
        <dbReference type="EMBL" id="PIS05026.1"/>
    </source>
</evidence>
<evidence type="ECO:0000256" key="2">
    <source>
        <dbReference type="SAM" id="Phobius"/>
    </source>
</evidence>
<keyword evidence="2" id="KW-1133">Transmembrane helix</keyword>
<feature type="transmembrane region" description="Helical" evidence="2">
    <location>
        <begin position="109"/>
        <end position="130"/>
    </location>
</feature>
<keyword evidence="2" id="KW-0812">Transmembrane</keyword>
<accession>A0A2H0W122</accession>
<evidence type="ECO:0000259" key="3">
    <source>
        <dbReference type="Pfam" id="PF13205"/>
    </source>
</evidence>
<keyword evidence="1" id="KW-0732">Signal</keyword>
<feature type="domain" description="SbsA Ig-like" evidence="3">
    <location>
        <begin position="162"/>
        <end position="279"/>
    </location>
</feature>
<dbReference type="AlphaFoldDB" id="A0A2H0W122"/>
<gene>
    <name evidence="4" type="ORF">COT81_03335</name>
</gene>
<proteinExistence type="predicted"/>
<evidence type="ECO:0000256" key="1">
    <source>
        <dbReference type="ARBA" id="ARBA00022729"/>
    </source>
</evidence>
<sequence>MQVQRKQKNKQVFKKTFSWIFLATGLVVFFVAPNLALALQVDTGLNYATALGLGTTDIRETILRIVQVALGFLGTLAVLIVLYAGFLWMTSGGDESRIQQAKDYLRNGLIGLVIILTSFGIVTFILQSVIGGLQAPTGAPPGGVITPTDICRNCSAIGGGLIEAVYPAPGATEIPRNTNIIVTFKEEVDPNSIITGTGTVNTDAVKIYVFGEDPSTAIANVQVATIDNLTFVFNPVENLGNNLEAVWYSVDLMGGNNGVQLLDGTNGWPNGVGFGWNFQVSNFLDLHPPELVTQFPQPDNLADQYGTVLAQAAQGAIIVTDIPQVDSNPTAEFISFTPTQPDIIGTYNGLNDESLVTADFGNPASGQVTITWQDNPVNNGVLNYIAGDGSVVLPLGGGLSLQRPLGGFNDADLFTLSATAEKFADALTISNITFRFVPTVPQGNQIQIFPTDTTISVANRIATAISGTTFNPDVLATPSGSQINLTAAVVGSSGNNINLGASGVGRWVTLVPMSGGQDDTSAVLTTNHVPDQPKNAIVQLRFDEALDPTVVEGLVANGFDNLQVQYNNGGTWTTAEGQFITSNQYRTVEFIPANACEDGSGNPISNSCGDPIFCLPTVAGQGATQYRVTTRAATLNRCNTSIDCTDSPYTFCTGTPPNAVCQDGDGNNHPLASFPADGVIDAANNSLDGDRDQLAEQVFPATNIDDYYNLNPTSPAPQPDPAPPHDGDSVVWSFWIRDEIDLTPPILTSLGSGPGIQQLDVALNAVPAGDFDKLMRESTIKPGSGYRDGYCGCVSDADCLGNQICSPLGLCVDPNNANDYCAQDNECSASSDGCHNRRYISLQSQSTGGLGYWLKSQASDVTPPLDGYPDITSFLIDHSIFEASTSYGVEVGSGLQDIYQNCFLPSTGPDSSGGTCSGAPYCCNGQPLDEAGWQASVCANT</sequence>
<reference evidence="5" key="1">
    <citation type="submission" date="2017-09" db="EMBL/GenBank/DDBJ databases">
        <title>Depth-based differentiation of microbial function through sediment-hosted aquifers and enrichment of novel symbionts in the deep terrestrial subsurface.</title>
        <authorList>
            <person name="Probst A.J."/>
            <person name="Ladd B."/>
            <person name="Jarett J.K."/>
            <person name="Geller-Mcgrath D.E."/>
            <person name="Sieber C.M.K."/>
            <person name="Emerson J.B."/>
            <person name="Anantharaman K."/>
            <person name="Thomas B.C."/>
            <person name="Malmstrom R."/>
            <person name="Stieglmeier M."/>
            <person name="Klingl A."/>
            <person name="Woyke T."/>
            <person name="Ryan C.M."/>
            <person name="Banfield J.F."/>
        </authorList>
    </citation>
    <scope>NUCLEOTIDE SEQUENCE [LARGE SCALE GENOMIC DNA]</scope>
</reference>
<feature type="transmembrane region" description="Helical" evidence="2">
    <location>
        <begin position="62"/>
        <end position="88"/>
    </location>
</feature>
<organism evidence="4 5">
    <name type="scientific">Candidatus Buchananbacteria bacterium CG10_big_fil_rev_8_21_14_0_10_42_9</name>
    <dbReference type="NCBI Taxonomy" id="1974526"/>
    <lineage>
        <taxon>Bacteria</taxon>
        <taxon>Candidatus Buchananiibacteriota</taxon>
    </lineage>
</organism>
<name>A0A2H0W122_9BACT</name>
<dbReference type="Pfam" id="PF13205">
    <property type="entry name" value="Big_5"/>
    <property type="match status" value="1"/>
</dbReference>
<keyword evidence="2" id="KW-0472">Membrane</keyword>
<dbReference type="Proteomes" id="UP000230935">
    <property type="component" value="Unassembled WGS sequence"/>
</dbReference>
<evidence type="ECO:0000313" key="5">
    <source>
        <dbReference type="Proteomes" id="UP000230935"/>
    </source>
</evidence>
<protein>
    <recommendedName>
        <fullName evidence="3">SbsA Ig-like domain-containing protein</fullName>
    </recommendedName>
</protein>
<dbReference type="InterPro" id="IPR043993">
    <property type="entry name" value="T4SS_pilin"/>
</dbReference>
<dbReference type="Pfam" id="PF18895">
    <property type="entry name" value="T4SS_pilin"/>
    <property type="match status" value="1"/>
</dbReference>
<dbReference type="EMBL" id="PEZZ01000025">
    <property type="protein sequence ID" value="PIS05026.1"/>
    <property type="molecule type" value="Genomic_DNA"/>
</dbReference>
<dbReference type="InterPro" id="IPR032812">
    <property type="entry name" value="SbsA_Ig"/>
</dbReference>
<comment type="caution">
    <text evidence="4">The sequence shown here is derived from an EMBL/GenBank/DDBJ whole genome shotgun (WGS) entry which is preliminary data.</text>
</comment>